<name>A0A2N5X365_9GAMM</name>
<feature type="domain" description="DUF1285" evidence="1">
    <location>
        <begin position="23"/>
        <end position="88"/>
    </location>
</feature>
<proteinExistence type="predicted"/>
<dbReference type="Pfam" id="PF06938">
    <property type="entry name" value="DUF1285_N"/>
    <property type="match status" value="1"/>
</dbReference>
<gene>
    <name evidence="3" type="ORF">C0039_09755</name>
</gene>
<feature type="domain" description="DUF1285" evidence="2">
    <location>
        <begin position="98"/>
        <end position="162"/>
    </location>
</feature>
<keyword evidence="4" id="KW-1185">Reference proteome</keyword>
<comment type="caution">
    <text evidence="3">The sequence shown here is derived from an EMBL/GenBank/DDBJ whole genome shotgun (WGS) entry which is preliminary data.</text>
</comment>
<dbReference type="InterPro" id="IPR023361">
    <property type="entry name" value="DUF1285_beta_roll_sf"/>
</dbReference>
<organism evidence="3 4">
    <name type="scientific">Pseudohalioglobus lutimaris</name>
    <dbReference type="NCBI Taxonomy" id="1737061"/>
    <lineage>
        <taxon>Bacteria</taxon>
        <taxon>Pseudomonadati</taxon>
        <taxon>Pseudomonadota</taxon>
        <taxon>Gammaproteobacteria</taxon>
        <taxon>Cellvibrionales</taxon>
        <taxon>Halieaceae</taxon>
        <taxon>Pseudohalioglobus</taxon>
    </lineage>
</organism>
<sequence>MADQLDKISDQLKDEQGRNFDSPPLHLWNPALSGDIPIRIAADGTWYHQGDPIIRESLRNLFASILRREDDGEYYLVTPAEKWRIQVELHPLLVTDVEPREDTLLLTLNTGRTLTVSEDHALFLEPRVENVAAVNLWHGLTALFSRSAWYRLVGLSNDHGVVSSGSFRLQLR</sequence>
<dbReference type="AlphaFoldDB" id="A0A2N5X365"/>
<evidence type="ECO:0000259" key="2">
    <source>
        <dbReference type="Pfam" id="PF21028"/>
    </source>
</evidence>
<evidence type="ECO:0000313" key="3">
    <source>
        <dbReference type="EMBL" id="PLW68900.1"/>
    </source>
</evidence>
<dbReference type="Gene3D" id="3.10.540.10">
    <property type="entry name" value="duf1285 like domain"/>
    <property type="match status" value="1"/>
</dbReference>
<evidence type="ECO:0000313" key="4">
    <source>
        <dbReference type="Proteomes" id="UP000235005"/>
    </source>
</evidence>
<protein>
    <submittedName>
        <fullName evidence="3">DUF1285 domain-containing protein</fullName>
    </submittedName>
</protein>
<dbReference type="InterPro" id="IPR048341">
    <property type="entry name" value="DUF1285_N"/>
</dbReference>
<dbReference type="InterPro" id="IPR048342">
    <property type="entry name" value="DUF1285_C"/>
</dbReference>
<accession>A0A2N5X365</accession>
<dbReference type="Proteomes" id="UP000235005">
    <property type="component" value="Unassembled WGS sequence"/>
</dbReference>
<reference evidence="3 4" key="1">
    <citation type="submission" date="2018-01" db="EMBL/GenBank/DDBJ databases">
        <title>The draft genome sequence of Halioglobus lutimaris HF004.</title>
        <authorList>
            <person name="Du Z.-J."/>
            <person name="Shi M.-J."/>
        </authorList>
    </citation>
    <scope>NUCLEOTIDE SEQUENCE [LARGE SCALE GENOMIC DNA]</scope>
    <source>
        <strain evidence="3 4">HF004</strain>
    </source>
</reference>
<evidence type="ECO:0000259" key="1">
    <source>
        <dbReference type="Pfam" id="PF06938"/>
    </source>
</evidence>
<dbReference type="Pfam" id="PF21028">
    <property type="entry name" value="DUF1285_C"/>
    <property type="match status" value="1"/>
</dbReference>
<dbReference type="Gene3D" id="2.30.270.10">
    <property type="entry name" value="duf1285 protein"/>
    <property type="match status" value="1"/>
</dbReference>
<dbReference type="RefSeq" id="WP_101517967.1">
    <property type="nucleotide sequence ID" value="NZ_PKUS01000010.1"/>
</dbReference>
<dbReference type="EMBL" id="PKUS01000010">
    <property type="protein sequence ID" value="PLW68900.1"/>
    <property type="molecule type" value="Genomic_DNA"/>
</dbReference>
<dbReference type="OrthoDB" id="3078366at2"/>